<evidence type="ECO:0000313" key="6">
    <source>
        <dbReference type="Proteomes" id="UP000252517"/>
    </source>
</evidence>
<keyword evidence="2 5" id="KW-0808">Transferase</keyword>
<protein>
    <submittedName>
        <fullName evidence="5">Gamma-glutamyltransferase</fullName>
    </submittedName>
</protein>
<dbReference type="EMBL" id="JPWH01000004">
    <property type="protein sequence ID" value="RCK52332.1"/>
    <property type="molecule type" value="Genomic_DNA"/>
</dbReference>
<dbReference type="Pfam" id="PF01019">
    <property type="entry name" value="G_glu_transpept"/>
    <property type="match status" value="1"/>
</dbReference>
<keyword evidence="4" id="KW-0865">Zymogen</keyword>
<dbReference type="InterPro" id="IPR029055">
    <property type="entry name" value="Ntn_hydrolases_N"/>
</dbReference>
<sequence>MKIRGAVAAGHIETARAACDVLEAGGTAFDAIIAAMWAACVAEPVLASLGGGGFLMARPAGKPPQLYDFFVETPLAKRPAEQLEFESRIATFAGGVEQEFHGGYGAVATPGVVAGLFAVHRDLASMPMADLAAPARGLARDGVVVDPFQHYVMNIVTPLLGFCDETRKTYGAPKEDGDDFKVIAANTRHQQPELAASIDELVQNGAQGFYRGDLAAALVKACAQSGGYLTADDLAKYRVLIRDPLLIRGRQGKFVLNPPPASGGVLAGFGLKLARDLDLGAFGDARHLDALAAILKTTSVVRGEFGAAPSILGDEFCEGYRTLIGDRPLTQNGTTHISVVDELGNLASVTLSNGSTSGRMIPGSGILLNNMLGEADLSPEGFHNWPCGVRMTSMMTPALYLANDGALVALGSGGSNRIRSTMMQVLLNLDVFDMSLEDAIVAPRLHFDDDLLSIEPGFDTDILDHLHLNEQHRWQESDMFFGGVHAASFNSFSHKLNAAGDARRNGCGFILS</sequence>
<comment type="similarity">
    <text evidence="1">Belongs to the gamma-glutamyltransferase family.</text>
</comment>
<keyword evidence="3" id="KW-0378">Hydrolase</keyword>
<comment type="caution">
    <text evidence="5">The sequence shown here is derived from an EMBL/GenBank/DDBJ whole genome shotgun (WGS) entry which is preliminary data.</text>
</comment>
<gene>
    <name evidence="5" type="ORF">TH25_07460</name>
</gene>
<dbReference type="Proteomes" id="UP000252517">
    <property type="component" value="Unassembled WGS sequence"/>
</dbReference>
<evidence type="ECO:0000256" key="3">
    <source>
        <dbReference type="ARBA" id="ARBA00022801"/>
    </source>
</evidence>
<dbReference type="RefSeq" id="WP_114087714.1">
    <property type="nucleotide sequence ID" value="NZ_JPWH01000004.1"/>
</dbReference>
<dbReference type="AlphaFoldDB" id="A0A367XI05"/>
<dbReference type="GO" id="GO:0016787">
    <property type="term" value="F:hydrolase activity"/>
    <property type="evidence" value="ECO:0007669"/>
    <property type="project" value="UniProtKB-KW"/>
</dbReference>
<dbReference type="InterPro" id="IPR051792">
    <property type="entry name" value="GGT_bact"/>
</dbReference>
<dbReference type="GO" id="GO:0016740">
    <property type="term" value="F:transferase activity"/>
    <property type="evidence" value="ECO:0007669"/>
    <property type="project" value="UniProtKB-KW"/>
</dbReference>
<name>A0A367XI05_9PROT</name>
<dbReference type="SUPFAM" id="SSF56235">
    <property type="entry name" value="N-terminal nucleophile aminohydrolases (Ntn hydrolases)"/>
    <property type="match status" value="1"/>
</dbReference>
<accession>A0A367XI05</accession>
<dbReference type="InterPro" id="IPR043137">
    <property type="entry name" value="GGT_ssub_C"/>
</dbReference>
<reference evidence="5 6" key="1">
    <citation type="submission" date="2014-07" db="EMBL/GenBank/DDBJ databases">
        <title>Draft genome sequence of Thalassospira profundimaris S25-3-2.</title>
        <authorList>
            <person name="Lai Q."/>
            <person name="Shao Z."/>
        </authorList>
    </citation>
    <scope>NUCLEOTIDE SEQUENCE [LARGE SCALE GENOMIC DNA]</scope>
    <source>
        <strain evidence="5 6">S25-3-2</strain>
    </source>
</reference>
<evidence type="ECO:0000256" key="4">
    <source>
        <dbReference type="ARBA" id="ARBA00023145"/>
    </source>
</evidence>
<dbReference type="PRINTS" id="PR01210">
    <property type="entry name" value="GGTRANSPTASE"/>
</dbReference>
<evidence type="ECO:0000313" key="5">
    <source>
        <dbReference type="EMBL" id="RCK52332.1"/>
    </source>
</evidence>
<dbReference type="Gene3D" id="3.60.20.40">
    <property type="match status" value="1"/>
</dbReference>
<dbReference type="PANTHER" id="PTHR43199">
    <property type="entry name" value="GLUTATHIONE HYDROLASE"/>
    <property type="match status" value="1"/>
</dbReference>
<dbReference type="PANTHER" id="PTHR43199:SF1">
    <property type="entry name" value="GLUTATHIONE HYDROLASE PROENZYME"/>
    <property type="match status" value="1"/>
</dbReference>
<evidence type="ECO:0000256" key="2">
    <source>
        <dbReference type="ARBA" id="ARBA00022679"/>
    </source>
</evidence>
<evidence type="ECO:0000256" key="1">
    <source>
        <dbReference type="ARBA" id="ARBA00009381"/>
    </source>
</evidence>
<proteinExistence type="inferred from homology"/>
<dbReference type="OrthoDB" id="9781342at2"/>
<organism evidence="5 6">
    <name type="scientific">Thalassospira profundimaris</name>
    <dbReference type="NCBI Taxonomy" id="502049"/>
    <lineage>
        <taxon>Bacteria</taxon>
        <taxon>Pseudomonadati</taxon>
        <taxon>Pseudomonadota</taxon>
        <taxon>Alphaproteobacteria</taxon>
        <taxon>Rhodospirillales</taxon>
        <taxon>Thalassospiraceae</taxon>
        <taxon>Thalassospira</taxon>
    </lineage>
</organism>